<evidence type="ECO:0000256" key="1">
    <source>
        <dbReference type="SAM" id="MobiDB-lite"/>
    </source>
</evidence>
<dbReference type="Pfam" id="PF12579">
    <property type="entry name" value="DUF3755"/>
    <property type="match status" value="1"/>
</dbReference>
<reference evidence="2 3" key="1">
    <citation type="journal article" date="2019" name="Genome Biol. Evol.">
        <title>Insights into the evolution of the New World diploid cottons (Gossypium, subgenus Houzingenia) based on genome sequencing.</title>
        <authorList>
            <person name="Grover C.E."/>
            <person name="Arick M.A. 2nd"/>
            <person name="Thrash A."/>
            <person name="Conover J.L."/>
            <person name="Sanders W.S."/>
            <person name="Peterson D.G."/>
            <person name="Frelichowski J.E."/>
            <person name="Scheffler J.A."/>
            <person name="Scheffler B.E."/>
            <person name="Wendel J.F."/>
        </authorList>
    </citation>
    <scope>NUCLEOTIDE SEQUENCE [LARGE SCALE GENOMIC DNA]</scope>
    <source>
        <strain evidence="2">185</strain>
        <tissue evidence="2">Leaf</tissue>
    </source>
</reference>
<feature type="compositionally biased region" description="Polar residues" evidence="1">
    <location>
        <begin position="146"/>
        <end position="157"/>
    </location>
</feature>
<accession>A0A7J8XR00</accession>
<feature type="region of interest" description="Disordered" evidence="1">
    <location>
        <begin position="124"/>
        <end position="157"/>
    </location>
</feature>
<gene>
    <name evidence="2" type="ORF">Goari_006888</name>
</gene>
<name>A0A7J8XR00_GOSAI</name>
<dbReference type="PANTHER" id="PTHR14000:SF6">
    <property type="entry name" value="OS02G0631200 PROTEIN"/>
    <property type="match status" value="1"/>
</dbReference>
<feature type="non-terminal residue" evidence="2">
    <location>
        <position position="312"/>
    </location>
</feature>
<dbReference type="PANTHER" id="PTHR14000">
    <property type="entry name" value="FINGER CCCH DOMAIN PROTEIN, PUTATIVE (DUF3755)-RELATED"/>
    <property type="match status" value="1"/>
</dbReference>
<dbReference type="Proteomes" id="UP000593577">
    <property type="component" value="Unassembled WGS sequence"/>
</dbReference>
<dbReference type="Gene3D" id="1.10.10.60">
    <property type="entry name" value="Homeodomain-like"/>
    <property type="match status" value="1"/>
</dbReference>
<evidence type="ECO:0000313" key="2">
    <source>
        <dbReference type="EMBL" id="MBA0689149.1"/>
    </source>
</evidence>
<dbReference type="AlphaFoldDB" id="A0A7J8XR00"/>
<dbReference type="InterPro" id="IPR022228">
    <property type="entry name" value="DUF3755"/>
</dbReference>
<protein>
    <submittedName>
        <fullName evidence="2">Uncharacterized protein</fullName>
    </submittedName>
</protein>
<proteinExistence type="predicted"/>
<dbReference type="CDD" id="cd00167">
    <property type="entry name" value="SANT"/>
    <property type="match status" value="1"/>
</dbReference>
<comment type="caution">
    <text evidence="2">The sequence shown here is derived from an EMBL/GenBank/DDBJ whole genome shotgun (WGS) entry which is preliminary data.</text>
</comment>
<dbReference type="EMBL" id="JABFAA010000008">
    <property type="protein sequence ID" value="MBA0689149.1"/>
    <property type="molecule type" value="Genomic_DNA"/>
</dbReference>
<sequence length="312" mass="34748">MMNQHDISFQSAAIDSSSEMIPMGGYFAPPPMNFSGNSSIFTTSPALIEPGNSSGSSLIDSVAGFTHDTGLAVEWSVDEQYVLKEGLEKYKKEPNIMKYIKIAATLPDKTVRDVALRSRWMQRKRRKPEELNAGKRVNNRKDKLVESSSKMNMPSDLPQNTAPYPLTMHPLDQNGRIPSEGIFGTTMHLLKQNSQVLSQITSNLSAYRDNVDLFCHAKNNITAMLKDMRDMPGLMSHMLPLPVSVSEDLANSMFCSATQLVVGTANISSRHDYLFGPLGMVFRPKRQRFSGSISSRSQGADWEWLRSSFDVS</sequence>
<feature type="compositionally biased region" description="Basic and acidic residues" evidence="1">
    <location>
        <begin position="127"/>
        <end position="145"/>
    </location>
</feature>
<evidence type="ECO:0000313" key="3">
    <source>
        <dbReference type="Proteomes" id="UP000593577"/>
    </source>
</evidence>
<organism evidence="2 3">
    <name type="scientific">Gossypium aridum</name>
    <name type="common">American cotton</name>
    <name type="synonym">Erioxylum aridum</name>
    <dbReference type="NCBI Taxonomy" id="34290"/>
    <lineage>
        <taxon>Eukaryota</taxon>
        <taxon>Viridiplantae</taxon>
        <taxon>Streptophyta</taxon>
        <taxon>Embryophyta</taxon>
        <taxon>Tracheophyta</taxon>
        <taxon>Spermatophyta</taxon>
        <taxon>Magnoliopsida</taxon>
        <taxon>eudicotyledons</taxon>
        <taxon>Gunneridae</taxon>
        <taxon>Pentapetalae</taxon>
        <taxon>rosids</taxon>
        <taxon>malvids</taxon>
        <taxon>Malvales</taxon>
        <taxon>Malvaceae</taxon>
        <taxon>Malvoideae</taxon>
        <taxon>Gossypium</taxon>
    </lineage>
</organism>
<keyword evidence="3" id="KW-1185">Reference proteome</keyword>
<dbReference type="InterPro" id="IPR001005">
    <property type="entry name" value="SANT/Myb"/>
</dbReference>